<comment type="caution">
    <text evidence="2">The sequence shown here is derived from an EMBL/GenBank/DDBJ whole genome shotgun (WGS) entry which is preliminary data.</text>
</comment>
<dbReference type="EMBL" id="JAADJG010000176">
    <property type="protein sequence ID" value="KAF4452727.1"/>
    <property type="molecule type" value="Genomic_DNA"/>
</dbReference>
<protein>
    <submittedName>
        <fullName evidence="2">Uncharacterized protein</fullName>
    </submittedName>
</protein>
<feature type="region of interest" description="Disordered" evidence="1">
    <location>
        <begin position="293"/>
        <end position="320"/>
    </location>
</feature>
<gene>
    <name evidence="2" type="ORF">F53441_4438</name>
</gene>
<accession>A0A8H4KLY3</accession>
<feature type="compositionally biased region" description="Polar residues" evidence="1">
    <location>
        <begin position="450"/>
        <end position="459"/>
    </location>
</feature>
<evidence type="ECO:0000313" key="3">
    <source>
        <dbReference type="Proteomes" id="UP000605986"/>
    </source>
</evidence>
<keyword evidence="3" id="KW-1185">Reference proteome</keyword>
<feature type="compositionally biased region" description="Basic and acidic residues" evidence="1">
    <location>
        <begin position="18"/>
        <end position="55"/>
    </location>
</feature>
<evidence type="ECO:0000313" key="2">
    <source>
        <dbReference type="EMBL" id="KAF4452727.1"/>
    </source>
</evidence>
<feature type="compositionally biased region" description="Polar residues" evidence="1">
    <location>
        <begin position="153"/>
        <end position="169"/>
    </location>
</feature>
<name>A0A8H4KLY3_9HYPO</name>
<feature type="compositionally biased region" description="Basic residues" evidence="1">
    <location>
        <begin position="89"/>
        <end position="101"/>
    </location>
</feature>
<proteinExistence type="predicted"/>
<feature type="region of interest" description="Disordered" evidence="1">
    <location>
        <begin position="150"/>
        <end position="174"/>
    </location>
</feature>
<feature type="region of interest" description="Disordered" evidence="1">
    <location>
        <begin position="442"/>
        <end position="464"/>
    </location>
</feature>
<organism evidence="2 3">
    <name type="scientific">Fusarium austroafricanum</name>
    <dbReference type="NCBI Taxonomy" id="2364996"/>
    <lineage>
        <taxon>Eukaryota</taxon>
        <taxon>Fungi</taxon>
        <taxon>Dikarya</taxon>
        <taxon>Ascomycota</taxon>
        <taxon>Pezizomycotina</taxon>
        <taxon>Sordariomycetes</taxon>
        <taxon>Hypocreomycetidae</taxon>
        <taxon>Hypocreales</taxon>
        <taxon>Nectriaceae</taxon>
        <taxon>Fusarium</taxon>
        <taxon>Fusarium concolor species complex</taxon>
    </lineage>
</organism>
<dbReference type="OrthoDB" id="5143322at2759"/>
<reference evidence="2" key="1">
    <citation type="submission" date="2020-01" db="EMBL/GenBank/DDBJ databases">
        <title>Identification and distribution of gene clusters putatively required for synthesis of sphingolipid metabolism inhibitors in phylogenetically diverse species of the filamentous fungus Fusarium.</title>
        <authorList>
            <person name="Kim H.-S."/>
            <person name="Busman M."/>
            <person name="Brown D.W."/>
            <person name="Divon H."/>
            <person name="Uhlig S."/>
            <person name="Proctor R.H."/>
        </authorList>
    </citation>
    <scope>NUCLEOTIDE SEQUENCE</scope>
    <source>
        <strain evidence="2">NRRL 53441</strain>
    </source>
</reference>
<feature type="region of interest" description="Disordered" evidence="1">
    <location>
        <begin position="1"/>
        <end position="127"/>
    </location>
</feature>
<dbReference type="AlphaFoldDB" id="A0A8H4KLY3"/>
<sequence length="491" mass="53086">MSDNIDPEAAKAGVMSDLGRERQDDLPLSNRTRDGHRSYKPDGDNEAEKYPEGRKANLNSKWAGTINDDESKQMEGLKIGNPRPWAPHQPRKVAAAKKKAHAPALPSSSTHHDSAQPQRATSHVEFKPTTPAKWVLPKSTAAHISDLQAPSPAVTTNGTSSNDAPTSPAQEKGASSLVAFTKSDVAPENATSELVVGSGDCYIVPRRNRQSFVAKIFIILRMNEGILELHNNSKGRMVHNALDLHTVVHKGDARDVEVKFMKGTYHLRFGTVDETKTFKRCLSKVQKAARAYQQDTNKAQEDGEDAKISSQTTSPASLLDVPMTPPSIPQASLEAPGPILIEMGDDWGGVGVVQKLPIEQTTGNLMKLVHAILANIGNSQPRSEGAIAGVVDAICKAYRNERAFDQAKESKVKEYVMNMLRSMDELQSLVNSSESCVTKEVSEPTAENVVGQTNGSTSHSGRRVTQGLSASRFATRPVTFEGNFTGASSGF</sequence>
<evidence type="ECO:0000256" key="1">
    <source>
        <dbReference type="SAM" id="MobiDB-lite"/>
    </source>
</evidence>
<dbReference type="Proteomes" id="UP000605986">
    <property type="component" value="Unassembled WGS sequence"/>
</dbReference>
<feature type="compositionally biased region" description="Basic and acidic residues" evidence="1">
    <location>
        <begin position="298"/>
        <end position="307"/>
    </location>
</feature>